<dbReference type="AlphaFoldDB" id="A0A380TW84"/>
<evidence type="ECO:0000313" key="1">
    <source>
        <dbReference type="EMBL" id="SUT92485.1"/>
    </source>
</evidence>
<dbReference type="Proteomes" id="UP000254649">
    <property type="component" value="Unassembled WGS sequence"/>
</dbReference>
<protein>
    <submittedName>
        <fullName evidence="1">Uncharacterized protein</fullName>
    </submittedName>
</protein>
<keyword evidence="2" id="KW-1185">Reference proteome</keyword>
<proteinExistence type="predicted"/>
<dbReference type="EMBL" id="UFRQ01000003">
    <property type="protein sequence ID" value="SUT92485.1"/>
    <property type="molecule type" value="Genomic_DNA"/>
</dbReference>
<sequence>MMNWEKQRDNNIAKRDLAMEEARLARMESAVKM</sequence>
<organism evidence="1 2">
    <name type="scientific">[Actinobacillus] rossii</name>
    <dbReference type="NCBI Taxonomy" id="123820"/>
    <lineage>
        <taxon>Bacteria</taxon>
        <taxon>Pseudomonadati</taxon>
        <taxon>Pseudomonadota</taxon>
        <taxon>Gammaproteobacteria</taxon>
        <taxon>Pasteurellales</taxon>
        <taxon>Pasteurellaceae</taxon>
    </lineage>
</organism>
<name>A0A380TW84_9PAST</name>
<accession>A0A380TW84</accession>
<evidence type="ECO:0000313" key="2">
    <source>
        <dbReference type="Proteomes" id="UP000254649"/>
    </source>
</evidence>
<gene>
    <name evidence="1" type="ORF">NCTC10801_01699</name>
</gene>
<reference evidence="1 2" key="1">
    <citation type="submission" date="2018-06" db="EMBL/GenBank/DDBJ databases">
        <authorList>
            <consortium name="Pathogen Informatics"/>
            <person name="Doyle S."/>
        </authorList>
    </citation>
    <scope>NUCLEOTIDE SEQUENCE [LARGE SCALE GENOMIC DNA]</scope>
    <source>
        <strain evidence="1 2">NCTC10801</strain>
    </source>
</reference>